<dbReference type="Proteomes" id="UP000645676">
    <property type="component" value="Unassembled WGS sequence"/>
</dbReference>
<sequence length="134" mass="15295">MSLYIPAKYRPFFEPLDKNSPYNIKVNLENSSGDIVVDNVLDDKKIDERNSEITKLGGLINELRRKKENGDNINIIEIRLKLKDDSIITHNLNTPNIEDYDDNKLVINSGTLVINGKTTIDLNNIEEITLKLDI</sequence>
<evidence type="ECO:0000313" key="1">
    <source>
        <dbReference type="EMBL" id="HII59417.1"/>
    </source>
</evidence>
<gene>
    <name evidence="1" type="ORF">HA335_02365</name>
</gene>
<organism evidence="1 2">
    <name type="scientific">Methanocaldococcus jannaschii</name>
    <dbReference type="NCBI Taxonomy" id="2190"/>
    <lineage>
        <taxon>Archaea</taxon>
        <taxon>Methanobacteriati</taxon>
        <taxon>Methanobacteriota</taxon>
        <taxon>Methanomada group</taxon>
        <taxon>Methanococci</taxon>
        <taxon>Methanococcales</taxon>
        <taxon>Methanocaldococcaceae</taxon>
        <taxon>Methanocaldococcus</taxon>
    </lineage>
</organism>
<proteinExistence type="predicted"/>
<evidence type="ECO:0000313" key="2">
    <source>
        <dbReference type="Proteomes" id="UP000645676"/>
    </source>
</evidence>
<name>A0A832SVB5_9EURY</name>
<dbReference type="EMBL" id="DUJR01000009">
    <property type="protein sequence ID" value="HII59417.1"/>
    <property type="molecule type" value="Genomic_DNA"/>
</dbReference>
<protein>
    <submittedName>
        <fullName evidence="1">Uncharacterized protein</fullName>
    </submittedName>
</protein>
<accession>A0A832SVB5</accession>
<comment type="caution">
    <text evidence="1">The sequence shown here is derived from an EMBL/GenBank/DDBJ whole genome shotgun (WGS) entry which is preliminary data.</text>
</comment>
<dbReference type="AlphaFoldDB" id="A0A832SVB5"/>
<reference evidence="1" key="1">
    <citation type="journal article" date="2020" name="bioRxiv">
        <title>A rank-normalized archaeal taxonomy based on genome phylogeny resolves widespread incomplete and uneven classifications.</title>
        <authorList>
            <person name="Rinke C."/>
            <person name="Chuvochina M."/>
            <person name="Mussig A.J."/>
            <person name="Chaumeil P.-A."/>
            <person name="Waite D.W."/>
            <person name="Whitman W.B."/>
            <person name="Parks D.H."/>
            <person name="Hugenholtz P."/>
        </authorList>
    </citation>
    <scope>NUCLEOTIDE SEQUENCE</scope>
    <source>
        <strain evidence="1">UBA8849</strain>
    </source>
</reference>